<dbReference type="Gene3D" id="1.10.10.60">
    <property type="entry name" value="Homeodomain-like"/>
    <property type="match status" value="1"/>
</dbReference>
<dbReference type="GO" id="GO:0003677">
    <property type="term" value="F:DNA binding"/>
    <property type="evidence" value="ECO:0007669"/>
    <property type="project" value="UniProtKB-KW"/>
</dbReference>
<dbReference type="PROSITE" id="PS51294">
    <property type="entry name" value="HTH_MYB"/>
    <property type="match status" value="1"/>
</dbReference>
<sequence length="552" mass="59379">MTAFRNKGTVSEDDIYSLVQRYGPSTIFSLIHEISQAAEKDVTIDWRTLVKATSTGISNAREYQVLWRHLAYGDPLEKVEEGEEPLSDESDLDFELEATPNPSKEVLAEVDCFVKVLLSAGAVGHCCSVAATVEAPPIANDQPLAVPPDNQHLNRHNRSTIGVTPPAQKQSLTAGQSANGLDGNDLPNSAFLAKKKRKQWKQEEDMELIAAVEKFGEGNWANILKGDFKHDRTASQLSQRWSIIRKRQDSNPSTIIDLRSEELLAANKTFSMFLNMPLPPSLSTIPSVGTQAQTQTVKLSLTMARGTTGVIDESLDSTSQVLKQNYRPLNQEPSSHKDAPTVSKKPRFSQKKPLAPVKPSSICPNPLIKAAAFAAGGRIATPSTAASLFRAAQSKNVVRIKHGGTAPFAGPPVTSAATSATMPSPASVTTDPVSAVVGLPHVVNPRFPHSSAWKLCQSQGCVGKAPCLPTSAPMQNSPAETRPPSIIISGVDVDELLAGETKGTEDKETSDAQTAKTGDSLRIRGERSESQDLRVEELSEVKKASSPETTRV</sequence>
<organism evidence="5 6">
    <name type="scientific">Platanthera zijinensis</name>
    <dbReference type="NCBI Taxonomy" id="2320716"/>
    <lineage>
        <taxon>Eukaryota</taxon>
        <taxon>Viridiplantae</taxon>
        <taxon>Streptophyta</taxon>
        <taxon>Embryophyta</taxon>
        <taxon>Tracheophyta</taxon>
        <taxon>Spermatophyta</taxon>
        <taxon>Magnoliopsida</taxon>
        <taxon>Liliopsida</taxon>
        <taxon>Asparagales</taxon>
        <taxon>Orchidaceae</taxon>
        <taxon>Orchidoideae</taxon>
        <taxon>Orchideae</taxon>
        <taxon>Orchidinae</taxon>
        <taxon>Platanthera</taxon>
    </lineage>
</organism>
<dbReference type="InterPro" id="IPR017930">
    <property type="entry name" value="Myb_dom"/>
</dbReference>
<dbReference type="SMART" id="SM00717">
    <property type="entry name" value="SANT"/>
    <property type="match status" value="1"/>
</dbReference>
<protein>
    <submittedName>
        <fullName evidence="5">Uncharacterized protein</fullName>
    </submittedName>
</protein>
<comment type="caution">
    <text evidence="5">The sequence shown here is derived from an EMBL/GenBank/DDBJ whole genome shotgun (WGS) entry which is preliminary data.</text>
</comment>
<evidence type="ECO:0000256" key="1">
    <source>
        <dbReference type="ARBA" id="ARBA00023125"/>
    </source>
</evidence>
<feature type="region of interest" description="Disordered" evidence="2">
    <location>
        <begin position="500"/>
        <end position="552"/>
    </location>
</feature>
<feature type="region of interest" description="Disordered" evidence="2">
    <location>
        <begin position="145"/>
        <end position="187"/>
    </location>
</feature>
<dbReference type="AlphaFoldDB" id="A0AAP0B4H0"/>
<evidence type="ECO:0000313" key="6">
    <source>
        <dbReference type="Proteomes" id="UP001418222"/>
    </source>
</evidence>
<dbReference type="Pfam" id="PF00249">
    <property type="entry name" value="Myb_DNA-binding"/>
    <property type="match status" value="1"/>
</dbReference>
<keyword evidence="6" id="KW-1185">Reference proteome</keyword>
<dbReference type="InterPro" id="IPR009057">
    <property type="entry name" value="Homeodomain-like_sf"/>
</dbReference>
<dbReference type="CDD" id="cd11660">
    <property type="entry name" value="SANT_TRF"/>
    <property type="match status" value="1"/>
</dbReference>
<feature type="compositionally biased region" description="Polar residues" evidence="2">
    <location>
        <begin position="159"/>
        <end position="179"/>
    </location>
</feature>
<dbReference type="PROSITE" id="PS50090">
    <property type="entry name" value="MYB_LIKE"/>
    <property type="match status" value="1"/>
</dbReference>
<dbReference type="PANTHER" id="PTHR47206:SF1">
    <property type="entry name" value="HOMEODOMAIN-LIKE SUPERFAMILY PROTEIN"/>
    <property type="match status" value="1"/>
</dbReference>
<dbReference type="PANTHER" id="PTHR47206">
    <property type="entry name" value="HOMEODOMAIN-LIKE SUPERFAMILY PROTEIN"/>
    <property type="match status" value="1"/>
</dbReference>
<feature type="region of interest" description="Disordered" evidence="2">
    <location>
        <begin position="326"/>
        <end position="357"/>
    </location>
</feature>
<keyword evidence="1" id="KW-0238">DNA-binding</keyword>
<accession>A0AAP0B4H0</accession>
<evidence type="ECO:0000259" key="3">
    <source>
        <dbReference type="PROSITE" id="PS50090"/>
    </source>
</evidence>
<evidence type="ECO:0000259" key="4">
    <source>
        <dbReference type="PROSITE" id="PS51294"/>
    </source>
</evidence>
<reference evidence="5 6" key="1">
    <citation type="journal article" date="2022" name="Nat. Plants">
        <title>Genomes of leafy and leafless Platanthera orchids illuminate the evolution of mycoheterotrophy.</title>
        <authorList>
            <person name="Li M.H."/>
            <person name="Liu K.W."/>
            <person name="Li Z."/>
            <person name="Lu H.C."/>
            <person name="Ye Q.L."/>
            <person name="Zhang D."/>
            <person name="Wang J.Y."/>
            <person name="Li Y.F."/>
            <person name="Zhong Z.M."/>
            <person name="Liu X."/>
            <person name="Yu X."/>
            <person name="Liu D.K."/>
            <person name="Tu X.D."/>
            <person name="Liu B."/>
            <person name="Hao Y."/>
            <person name="Liao X.Y."/>
            <person name="Jiang Y.T."/>
            <person name="Sun W.H."/>
            <person name="Chen J."/>
            <person name="Chen Y.Q."/>
            <person name="Ai Y."/>
            <person name="Zhai J.W."/>
            <person name="Wu S.S."/>
            <person name="Zhou Z."/>
            <person name="Hsiao Y.Y."/>
            <person name="Wu W.L."/>
            <person name="Chen Y.Y."/>
            <person name="Lin Y.F."/>
            <person name="Hsu J.L."/>
            <person name="Li C.Y."/>
            <person name="Wang Z.W."/>
            <person name="Zhao X."/>
            <person name="Zhong W.Y."/>
            <person name="Ma X.K."/>
            <person name="Ma L."/>
            <person name="Huang J."/>
            <person name="Chen G.Z."/>
            <person name="Huang M.Z."/>
            <person name="Huang L."/>
            <person name="Peng D.H."/>
            <person name="Luo Y.B."/>
            <person name="Zou S.Q."/>
            <person name="Chen S.P."/>
            <person name="Lan S."/>
            <person name="Tsai W.C."/>
            <person name="Van de Peer Y."/>
            <person name="Liu Z.J."/>
        </authorList>
    </citation>
    <scope>NUCLEOTIDE SEQUENCE [LARGE SCALE GENOMIC DNA]</scope>
    <source>
        <strain evidence="5">Lor287</strain>
    </source>
</reference>
<proteinExistence type="predicted"/>
<name>A0AAP0B4H0_9ASPA</name>
<dbReference type="SUPFAM" id="SSF46689">
    <property type="entry name" value="Homeodomain-like"/>
    <property type="match status" value="1"/>
</dbReference>
<evidence type="ECO:0000313" key="5">
    <source>
        <dbReference type="EMBL" id="KAK8928253.1"/>
    </source>
</evidence>
<dbReference type="EMBL" id="JBBWWQ010000015">
    <property type="protein sequence ID" value="KAK8928253.1"/>
    <property type="molecule type" value="Genomic_DNA"/>
</dbReference>
<evidence type="ECO:0000256" key="2">
    <source>
        <dbReference type="SAM" id="MobiDB-lite"/>
    </source>
</evidence>
<dbReference type="Proteomes" id="UP001418222">
    <property type="component" value="Unassembled WGS sequence"/>
</dbReference>
<feature type="domain" description="Myb-like" evidence="3">
    <location>
        <begin position="192"/>
        <end position="245"/>
    </location>
</feature>
<dbReference type="InterPro" id="IPR001005">
    <property type="entry name" value="SANT/Myb"/>
</dbReference>
<feature type="domain" description="HTH myb-type" evidence="4">
    <location>
        <begin position="192"/>
        <end position="249"/>
    </location>
</feature>
<feature type="compositionally biased region" description="Basic and acidic residues" evidence="2">
    <location>
        <begin position="519"/>
        <end position="552"/>
    </location>
</feature>
<gene>
    <name evidence="5" type="ORF">KSP39_PZI017973</name>
</gene>